<evidence type="ECO:0000313" key="1">
    <source>
        <dbReference type="EMBL" id="GAA0185035.1"/>
    </source>
</evidence>
<dbReference type="Proteomes" id="UP001454036">
    <property type="component" value="Unassembled WGS sequence"/>
</dbReference>
<dbReference type="AlphaFoldDB" id="A0AAV3RVZ1"/>
<dbReference type="PANTHER" id="PTHR31973">
    <property type="entry name" value="POLYPROTEIN, PUTATIVE-RELATED"/>
    <property type="match status" value="1"/>
</dbReference>
<protein>
    <submittedName>
        <fullName evidence="1">Uncharacterized protein</fullName>
    </submittedName>
</protein>
<sequence>MKAQPGSSCYVDYTELERPTHPCVFRRLYVCLKPLVDGFHDGCGKVIGLDGCHTKDFYKEQILTTVRPYSNNRY</sequence>
<reference evidence="1 2" key="1">
    <citation type="submission" date="2024-01" db="EMBL/GenBank/DDBJ databases">
        <title>The complete chloroplast genome sequence of Lithospermum erythrorhizon: insights into the phylogenetic relationship among Boraginaceae species and the maternal lineages of purple gromwells.</title>
        <authorList>
            <person name="Okada T."/>
            <person name="Watanabe K."/>
        </authorList>
    </citation>
    <scope>NUCLEOTIDE SEQUENCE [LARGE SCALE GENOMIC DNA]</scope>
</reference>
<organism evidence="1 2">
    <name type="scientific">Lithospermum erythrorhizon</name>
    <name type="common">Purple gromwell</name>
    <name type="synonym">Lithospermum officinale var. erythrorhizon</name>
    <dbReference type="NCBI Taxonomy" id="34254"/>
    <lineage>
        <taxon>Eukaryota</taxon>
        <taxon>Viridiplantae</taxon>
        <taxon>Streptophyta</taxon>
        <taxon>Embryophyta</taxon>
        <taxon>Tracheophyta</taxon>
        <taxon>Spermatophyta</taxon>
        <taxon>Magnoliopsida</taxon>
        <taxon>eudicotyledons</taxon>
        <taxon>Gunneridae</taxon>
        <taxon>Pentapetalae</taxon>
        <taxon>asterids</taxon>
        <taxon>lamiids</taxon>
        <taxon>Boraginales</taxon>
        <taxon>Boraginaceae</taxon>
        <taxon>Boraginoideae</taxon>
        <taxon>Lithospermeae</taxon>
        <taxon>Lithospermum</taxon>
    </lineage>
</organism>
<dbReference type="PANTHER" id="PTHR31973:SF187">
    <property type="entry name" value="MUTATOR TRANSPOSASE MUDRA PROTEIN"/>
    <property type="match status" value="1"/>
</dbReference>
<name>A0AAV3RVZ1_LITER</name>
<keyword evidence="2" id="KW-1185">Reference proteome</keyword>
<comment type="caution">
    <text evidence="1">The sequence shown here is derived from an EMBL/GenBank/DDBJ whole genome shotgun (WGS) entry which is preliminary data.</text>
</comment>
<evidence type="ECO:0000313" key="2">
    <source>
        <dbReference type="Proteomes" id="UP001454036"/>
    </source>
</evidence>
<accession>A0AAV3RVZ1</accession>
<proteinExistence type="predicted"/>
<gene>
    <name evidence="1" type="ORF">LIER_32323</name>
</gene>
<dbReference type="EMBL" id="BAABME010012364">
    <property type="protein sequence ID" value="GAA0185035.1"/>
    <property type="molecule type" value="Genomic_DNA"/>
</dbReference>